<name>A0A4R4FE58_9FIRM</name>
<dbReference type="RefSeq" id="WP_132279289.1">
    <property type="nucleotide sequence ID" value="NZ_JAOBST010000011.1"/>
</dbReference>
<dbReference type="AlphaFoldDB" id="A0A4R4FE58"/>
<evidence type="ECO:0000313" key="1">
    <source>
        <dbReference type="EMBL" id="TDA20956.1"/>
    </source>
</evidence>
<gene>
    <name evidence="1" type="ORF">E1963_14360</name>
</gene>
<comment type="caution">
    <text evidence="1">The sequence shown here is derived from an EMBL/GenBank/DDBJ whole genome shotgun (WGS) entry which is preliminary data.</text>
</comment>
<accession>A0A4R4FE58</accession>
<dbReference type="Proteomes" id="UP000295710">
    <property type="component" value="Unassembled WGS sequence"/>
</dbReference>
<dbReference type="EMBL" id="SMMX01000013">
    <property type="protein sequence ID" value="TDA20956.1"/>
    <property type="molecule type" value="Genomic_DNA"/>
</dbReference>
<keyword evidence="2" id="KW-1185">Reference proteome</keyword>
<evidence type="ECO:0000313" key="2">
    <source>
        <dbReference type="Proteomes" id="UP000295710"/>
    </source>
</evidence>
<proteinExistence type="predicted"/>
<organism evidence="1 2">
    <name type="scientific">Extibacter muris</name>
    <dbReference type="NCBI Taxonomy" id="1796622"/>
    <lineage>
        <taxon>Bacteria</taxon>
        <taxon>Bacillati</taxon>
        <taxon>Bacillota</taxon>
        <taxon>Clostridia</taxon>
        <taxon>Lachnospirales</taxon>
        <taxon>Lachnospiraceae</taxon>
        <taxon>Extibacter</taxon>
    </lineage>
</organism>
<protein>
    <submittedName>
        <fullName evidence="1">Uncharacterized protein</fullName>
    </submittedName>
</protein>
<reference evidence="1 2" key="1">
    <citation type="journal article" date="2016" name="Nat. Microbiol.">
        <title>The Mouse Intestinal Bacterial Collection (miBC) provides host-specific insight into cultured diversity and functional potential of the gut microbiota.</title>
        <authorList>
            <person name="Lagkouvardos I."/>
            <person name="Pukall R."/>
            <person name="Abt B."/>
            <person name="Foesel B.U."/>
            <person name="Meier-Kolthoff J.P."/>
            <person name="Kumar N."/>
            <person name="Bresciani A."/>
            <person name="Martinez I."/>
            <person name="Just S."/>
            <person name="Ziegler C."/>
            <person name="Brugiroux S."/>
            <person name="Garzetti D."/>
            <person name="Wenning M."/>
            <person name="Bui T.P."/>
            <person name="Wang J."/>
            <person name="Hugenholtz F."/>
            <person name="Plugge C.M."/>
            <person name="Peterson D.A."/>
            <person name="Hornef M.W."/>
            <person name="Baines J.F."/>
            <person name="Smidt H."/>
            <person name="Walter J."/>
            <person name="Kristiansen K."/>
            <person name="Nielsen H.B."/>
            <person name="Haller D."/>
            <person name="Overmann J."/>
            <person name="Stecher B."/>
            <person name="Clavel T."/>
        </authorList>
    </citation>
    <scope>NUCLEOTIDE SEQUENCE [LARGE SCALE GENOMIC DNA]</scope>
    <source>
        <strain evidence="1 2">DSM 28560</strain>
    </source>
</reference>
<sequence length="439" mass="51327">MRNRLTELLKRRPDVRDAYFIFADDVFTGHMTYRQFTTILKFNLLIYRRILIADSFLLNNAHLHKFLLEEGQVLFEKGLIVFTARTDISGMNDLLHHFKQSDTLNDGLEMEDVKRILDLYDFKKTIQWDKEKISQNFRDKVRASLDVLPISVQDAQKFAKELEALEAERILTRQSVYHYLEKHYAPDDFTRLMIKKYTDIIYSFNIPNFLGIASAYPERLLSGELLSPEKVFFSLADETDMEARLLHDICYQPEDLISEDTISCDHPLMFYTIVLEHLSIEEILAIRECDSFSRYLDALRKNDPKEMTWYFYNYCQESNQLAAAMISRDYSGLKKMRHKLSIRSRVEHVTKGIISFGLNFVPSPHEMLAPLADTVITGGISLISQKVTHPLEKEYNFDLIHATREARKLTIQENHTILDETERVFQINKIRENGNDGSV</sequence>